<evidence type="ECO:0000259" key="11">
    <source>
        <dbReference type="SMART" id="SM01007"/>
    </source>
</evidence>
<evidence type="ECO:0000256" key="4">
    <source>
        <dbReference type="ARBA" id="ARBA00022723"/>
    </source>
</evidence>
<evidence type="ECO:0000256" key="3">
    <source>
        <dbReference type="ARBA" id="ARBA00022605"/>
    </source>
</evidence>
<evidence type="ECO:0000256" key="7">
    <source>
        <dbReference type="ARBA" id="ARBA00023239"/>
    </source>
</evidence>
<dbReference type="SMART" id="SM01007">
    <property type="entry name" value="Aldolase_II"/>
    <property type="match status" value="1"/>
</dbReference>
<dbReference type="InterPro" id="IPR017714">
    <property type="entry name" value="MethylthioRu-1-P_deHdtase_MtnB"/>
</dbReference>
<comment type="function">
    <text evidence="8">Catalyzes the dehydration of methylthioribulose-1-phosphate (MTRu-1-P) into 2,3-diketo-5-methylthiopentyl-1-phosphate (DK-MTP-1-P). Functions in the methionine salvage pathway, which plays a key role in cancer, apoptosis, microbial proliferation and inflammation. May inhibit the CASP1-related inflammatory response (pyroptosis), the CASP9-dependent apoptotic pathway and the cytochrome c-dependent and APAF1-mediated cell death.</text>
</comment>
<dbReference type="EC" id="4.2.1.109" evidence="9"/>
<proteinExistence type="inferred from homology"/>
<evidence type="ECO:0000256" key="2">
    <source>
        <dbReference type="ARBA" id="ARBA00022490"/>
    </source>
</evidence>
<feature type="domain" description="Class II aldolase/adducin N-terminal" evidence="11">
    <location>
        <begin position="267"/>
        <end position="463"/>
    </location>
</feature>
<comment type="catalytic activity">
    <reaction evidence="9">
        <text>5-(methylsulfanyl)-D-ribulose 1-phosphate = 5-methylsulfanyl-2,3-dioxopentyl phosphate + H2O</text>
        <dbReference type="Rhea" id="RHEA:15549"/>
        <dbReference type="ChEBI" id="CHEBI:15377"/>
        <dbReference type="ChEBI" id="CHEBI:58548"/>
        <dbReference type="ChEBI" id="CHEBI:58828"/>
        <dbReference type="EC" id="4.2.1.109"/>
    </reaction>
</comment>
<feature type="region of interest" description="Disordered" evidence="10">
    <location>
        <begin position="498"/>
        <end position="532"/>
    </location>
</feature>
<evidence type="ECO:0000313" key="12">
    <source>
        <dbReference type="EMBL" id="JAP83022.1"/>
    </source>
</evidence>
<dbReference type="FunFam" id="3.40.225.10:FF:000003">
    <property type="entry name" value="Methylthioribulose-1-phosphate dehydratase"/>
    <property type="match status" value="1"/>
</dbReference>
<feature type="binding site" evidence="9">
    <location>
        <position position="358"/>
    </location>
    <ligand>
        <name>Zn(2+)</name>
        <dbReference type="ChEBI" id="CHEBI:29105"/>
    </ligand>
</feature>
<dbReference type="InterPro" id="IPR036409">
    <property type="entry name" value="Aldolase_II/adducin_N_sf"/>
</dbReference>
<comment type="subcellular location">
    <subcellularLocation>
        <location evidence="9">Cytoplasm</location>
    </subcellularLocation>
</comment>
<dbReference type="Pfam" id="PF00596">
    <property type="entry name" value="Aldolase_II"/>
    <property type="match status" value="1"/>
</dbReference>
<keyword evidence="5 9" id="KW-0862">Zinc</keyword>
<name>A0A131YWU1_RHIAP</name>
<feature type="binding site" evidence="9">
    <location>
        <position position="436"/>
    </location>
    <ligand>
        <name>Zn(2+)</name>
        <dbReference type="ChEBI" id="CHEBI:29105"/>
    </ligand>
</feature>
<dbReference type="PANTHER" id="PTHR10640">
    <property type="entry name" value="METHYLTHIORIBULOSE-1-PHOSPHATE DEHYDRATASE"/>
    <property type="match status" value="1"/>
</dbReference>
<comment type="pathway">
    <text evidence="9">Amino-acid biosynthesis; L-methionine biosynthesis via salvage pathway; L-methionine from S-methyl-5-thio-alpha-D-ribose 1-phosphate: step 2/6.</text>
</comment>
<dbReference type="GO" id="GO:0046570">
    <property type="term" value="F:methylthioribulose 1-phosphate dehydratase activity"/>
    <property type="evidence" value="ECO:0007669"/>
    <property type="project" value="UniProtKB-UniRule"/>
</dbReference>
<dbReference type="Gene3D" id="3.40.225.10">
    <property type="entry name" value="Class II aldolase/adducin N-terminal domain"/>
    <property type="match status" value="1"/>
</dbReference>
<dbReference type="SUPFAM" id="SSF53639">
    <property type="entry name" value="AraD/HMP-PK domain-like"/>
    <property type="match status" value="1"/>
</dbReference>
<dbReference type="NCBIfam" id="TIGR03328">
    <property type="entry name" value="salvage_mtnB"/>
    <property type="match status" value="1"/>
</dbReference>
<protein>
    <recommendedName>
        <fullName evidence="9">Probable methylthioribulose-1-phosphate dehydratase</fullName>
        <shortName evidence="9">MTRu-1-P dehydratase</shortName>
        <ecNumber evidence="9">4.2.1.109</ecNumber>
    </recommendedName>
</protein>
<evidence type="ECO:0000256" key="5">
    <source>
        <dbReference type="ARBA" id="ARBA00022833"/>
    </source>
</evidence>
<dbReference type="GO" id="GO:0008270">
    <property type="term" value="F:zinc ion binding"/>
    <property type="evidence" value="ECO:0007669"/>
    <property type="project" value="UniProtKB-UniRule"/>
</dbReference>
<organism evidence="12">
    <name type="scientific">Rhipicephalus appendiculatus</name>
    <name type="common">Brown ear tick</name>
    <dbReference type="NCBI Taxonomy" id="34631"/>
    <lineage>
        <taxon>Eukaryota</taxon>
        <taxon>Metazoa</taxon>
        <taxon>Ecdysozoa</taxon>
        <taxon>Arthropoda</taxon>
        <taxon>Chelicerata</taxon>
        <taxon>Arachnida</taxon>
        <taxon>Acari</taxon>
        <taxon>Parasitiformes</taxon>
        <taxon>Ixodida</taxon>
        <taxon>Ixodoidea</taxon>
        <taxon>Ixodidae</taxon>
        <taxon>Rhipicephalinae</taxon>
        <taxon>Rhipicephalus</taxon>
        <taxon>Rhipicephalus</taxon>
    </lineage>
</organism>
<comment type="similarity">
    <text evidence="1">Belongs to the aldolase class II family. Adducin subfamily.</text>
</comment>
<feature type="binding site" evidence="9">
    <location>
        <position position="356"/>
    </location>
    <ligand>
        <name>Zn(2+)</name>
        <dbReference type="ChEBI" id="CHEBI:29105"/>
    </ligand>
</feature>
<evidence type="ECO:0000256" key="9">
    <source>
        <dbReference type="HAMAP-Rule" id="MF_03116"/>
    </source>
</evidence>
<keyword evidence="2 9" id="KW-0963">Cytoplasm</keyword>
<feature type="binding site" evidence="9">
    <location>
        <position position="338"/>
    </location>
    <ligand>
        <name>substrate</name>
    </ligand>
</feature>
<sequence length="544" mass="60629">MSSYSLRPSSKQRNYREMAQIVDAVVKHKVARFRDRCKPPISEDIYDEILLLMEEKLESGKVASLLTVSEKARKYWRTHGREFVDLVDLQEQLGRPSKGILLKNGRALLSESLAEELVVRYVAERGPQTVQRDMQSLFELPLPLIQAHVQRSANVRLAKDRRYMRLKFEERMSELRQNVLAEATAATAVSSEANGLPPNGPVGTGGMAMTTPAPADLPVLLIKPMPKRKAKPKSHEQKMRDAVATARPVVAAQVTPPITSWEEHPRNLIPELCRQFYDLGWVTGTGGGISIRHGHEIYIAPSGVQKERIAAEDLFVQDMEERFLSGPPPHKKLRKSECTPLFMNAFTLRGAGAVIHTHSKAAVLATLLYPGAEFRITHQEMIKGIKKGQSGISYRYDEELVVPIIENTPFERDLKESMREAMERYPDTCAVLVRRHGVYVWGDSWQRAKTMCECYDYLFDIAVQMKRLGMDPALPPQPQQSAAAATTLAEAVQVATTDEAEAAPVDPPSTLTTLSGELADAPGFTLNPNGPVSTEGQTTYVVYM</sequence>
<dbReference type="GO" id="GO:0019509">
    <property type="term" value="P:L-methionine salvage from methylthioadenosine"/>
    <property type="evidence" value="ECO:0007669"/>
    <property type="project" value="UniProtKB-UniRule"/>
</dbReference>
<evidence type="ECO:0000256" key="10">
    <source>
        <dbReference type="SAM" id="MobiDB-lite"/>
    </source>
</evidence>
<keyword evidence="7 9" id="KW-0456">Lyase</keyword>
<accession>A0A131YWU1</accession>
<dbReference type="AlphaFoldDB" id="A0A131YWU1"/>
<dbReference type="HAMAP" id="MF_03116">
    <property type="entry name" value="Salvage_MtnB_euk"/>
    <property type="match status" value="1"/>
</dbReference>
<keyword evidence="6 9" id="KW-0486">Methionine biosynthesis</keyword>
<keyword evidence="3 9" id="KW-0028">Amino-acid biosynthesis</keyword>
<dbReference type="InterPro" id="IPR027514">
    <property type="entry name" value="Salvage_MtnB_euk"/>
</dbReference>
<evidence type="ECO:0000256" key="1">
    <source>
        <dbReference type="ARBA" id="ARBA00006274"/>
    </source>
</evidence>
<evidence type="ECO:0000256" key="6">
    <source>
        <dbReference type="ARBA" id="ARBA00023167"/>
    </source>
</evidence>
<keyword evidence="4 9" id="KW-0479">Metal-binding</keyword>
<reference evidence="12" key="1">
    <citation type="journal article" date="2016" name="Ticks Tick Borne Dis.">
        <title>De novo assembly and annotation of the salivary gland transcriptome of Rhipicephalus appendiculatus male and female ticks during blood feeding.</title>
        <authorList>
            <person name="de Castro M.H."/>
            <person name="de Klerk D."/>
            <person name="Pienaar R."/>
            <person name="Latif A.A."/>
            <person name="Rees D.J."/>
            <person name="Mans B.J."/>
        </authorList>
    </citation>
    <scope>NUCLEOTIDE SEQUENCE</scope>
    <source>
        <tissue evidence="12">Salivary glands</tissue>
    </source>
</reference>
<dbReference type="UniPathway" id="UPA00904">
    <property type="reaction ID" value="UER00875"/>
</dbReference>
<dbReference type="InterPro" id="IPR001303">
    <property type="entry name" value="Aldolase_II/adducin_N"/>
</dbReference>
<dbReference type="PANTHER" id="PTHR10640:SF7">
    <property type="entry name" value="METHYLTHIORIBULOSE-1-PHOSPHATE DEHYDRATASE"/>
    <property type="match status" value="1"/>
</dbReference>
<feature type="active site" description="Proton donor/acceptor" evidence="9">
    <location>
        <position position="380"/>
    </location>
</feature>
<dbReference type="EMBL" id="GEDV01005535">
    <property type="protein sequence ID" value="JAP83022.1"/>
    <property type="molecule type" value="Transcribed_RNA"/>
</dbReference>
<comment type="similarity">
    <text evidence="9">Belongs to the aldolase class II family. MtnB subfamily.</text>
</comment>
<comment type="cofactor">
    <cofactor evidence="9">
        <name>Zn(2+)</name>
        <dbReference type="ChEBI" id="CHEBI:29105"/>
    </cofactor>
    <text evidence="9">Binds 1 zinc ion per subunit.</text>
</comment>
<dbReference type="GO" id="GO:0005737">
    <property type="term" value="C:cytoplasm"/>
    <property type="evidence" value="ECO:0007669"/>
    <property type="project" value="UniProtKB-SubCell"/>
</dbReference>
<evidence type="ECO:0000256" key="8">
    <source>
        <dbReference type="ARBA" id="ARBA00060021"/>
    </source>
</evidence>